<feature type="compositionally biased region" description="Acidic residues" evidence="1">
    <location>
        <begin position="450"/>
        <end position="466"/>
    </location>
</feature>
<dbReference type="Proteomes" id="UP000317209">
    <property type="component" value="Unassembled WGS sequence"/>
</dbReference>
<dbReference type="EMBL" id="VFOX01000001">
    <property type="protein sequence ID" value="TQL86696.1"/>
    <property type="molecule type" value="Genomic_DNA"/>
</dbReference>
<accession>A0A543BPE4</accession>
<name>A0A543BPE4_9MICO</name>
<evidence type="ECO:0000313" key="3">
    <source>
        <dbReference type="Proteomes" id="UP000317209"/>
    </source>
</evidence>
<dbReference type="GO" id="GO:0016787">
    <property type="term" value="F:hydrolase activity"/>
    <property type="evidence" value="ECO:0007669"/>
    <property type="project" value="UniProtKB-KW"/>
</dbReference>
<feature type="region of interest" description="Disordered" evidence="1">
    <location>
        <begin position="436"/>
        <end position="472"/>
    </location>
</feature>
<keyword evidence="3" id="KW-1185">Reference proteome</keyword>
<proteinExistence type="predicted"/>
<dbReference type="InterPro" id="IPR018766">
    <property type="entry name" value="Zinicin_2"/>
</dbReference>
<evidence type="ECO:0000313" key="2">
    <source>
        <dbReference type="EMBL" id="TQL86696.1"/>
    </source>
</evidence>
<evidence type="ECO:0000256" key="1">
    <source>
        <dbReference type="SAM" id="MobiDB-lite"/>
    </source>
</evidence>
<dbReference type="Gene3D" id="1.20.150.30">
    <property type="entry name" value="Zincin-like metallopeptidase, N-terminal domain"/>
    <property type="match status" value="1"/>
</dbReference>
<gene>
    <name evidence="2" type="ORF">FB560_2360</name>
</gene>
<protein>
    <submittedName>
        <fullName evidence="2">Putative hydrolase</fullName>
    </submittedName>
</protein>
<reference evidence="2 3" key="1">
    <citation type="submission" date="2019-06" db="EMBL/GenBank/DDBJ databases">
        <title>Sequencing the genomes of 1000 actinobacteria strains.</title>
        <authorList>
            <person name="Klenk H.-P."/>
        </authorList>
    </citation>
    <scope>NUCLEOTIDE SEQUENCE [LARGE SCALE GENOMIC DNA]</scope>
    <source>
        <strain evidence="2 3">DSM 20169</strain>
    </source>
</reference>
<dbReference type="PANTHER" id="PTHR39420:SF2">
    <property type="entry name" value="HYDROLASE"/>
    <property type="match status" value="1"/>
</dbReference>
<dbReference type="RefSeq" id="WP_141872526.1">
    <property type="nucleotide sequence ID" value="NZ_VFOX01000001.1"/>
</dbReference>
<organism evidence="2 3">
    <name type="scientific">Microbacterium saperdae</name>
    <dbReference type="NCBI Taxonomy" id="69368"/>
    <lineage>
        <taxon>Bacteria</taxon>
        <taxon>Bacillati</taxon>
        <taxon>Actinomycetota</taxon>
        <taxon>Actinomycetes</taxon>
        <taxon>Micrococcales</taxon>
        <taxon>Microbacteriaceae</taxon>
        <taxon>Microbacterium</taxon>
    </lineage>
</organism>
<dbReference type="OrthoDB" id="8478472at2"/>
<dbReference type="InterPro" id="IPR042271">
    <property type="entry name" value="Zinicin_2_N"/>
</dbReference>
<dbReference type="PANTHER" id="PTHR39420">
    <property type="match status" value="1"/>
</dbReference>
<dbReference type="Pfam" id="PF10103">
    <property type="entry name" value="Zincin_2"/>
    <property type="match status" value="1"/>
</dbReference>
<comment type="caution">
    <text evidence="2">The sequence shown here is derived from an EMBL/GenBank/DDBJ whole genome shotgun (WGS) entry which is preliminary data.</text>
</comment>
<dbReference type="AlphaFoldDB" id="A0A543BPE4"/>
<dbReference type="SUPFAM" id="SSF55486">
    <property type="entry name" value="Metalloproteases ('zincins'), catalytic domain"/>
    <property type="match status" value="1"/>
</dbReference>
<sequence length="472" mass="50332">MADNDPTPEDFQEFLRKMLSGQGGGDIDPEALRGAFEGMEGMQFDPAMMQTIMSQLQGAFGGDPWENALRQALHIANRDGQGITDGSRTSLVDSFALANLWLGEATTISELAESPTAMTRGEWVEKTLPVWKEIAGPVSTSIADALTSALDTQVPEDMRGVVQGAGKLMRGVGGSVFAAQFGQVLGNLALEVVSGGDVGIPVLPAGVAAVIPQNLTAFGEGLEIPEDQIALYLATRELAYARLYRHAKWLHLHVMAQITDFARGVTVDVDALEDVASRLDPSDPEELRKAIEGGALLPAQTEAQRESLARLENLIATIDGWVDVVTAEATSRLPESTRIAEAARRRRAVGGPAEDALGALVGLKLRPRRLREASAMWKAVTDAVGIAGRDALWDYPDLMPTAEDIDDPTALVARLQATARGEQPAADEFDEALARLLDGDDFTGTGSDESASEDGDEPGPTDDERPEGDRPV</sequence>
<dbReference type="NCBIfam" id="TIGR03624">
    <property type="entry name" value="putative hydrolase"/>
    <property type="match status" value="1"/>
</dbReference>
<keyword evidence="2" id="KW-0378">Hydrolase</keyword>